<dbReference type="Pfam" id="PF00149">
    <property type="entry name" value="Metallophos"/>
    <property type="match status" value="1"/>
</dbReference>
<dbReference type="InterPro" id="IPR050884">
    <property type="entry name" value="CNP_phosphodiesterase-III"/>
</dbReference>
<comment type="similarity">
    <text evidence="4">Belongs to the cyclic nucleotide phosphodiesterase class-III family.</text>
</comment>
<dbReference type="SUPFAM" id="SSF56300">
    <property type="entry name" value="Metallo-dependent phosphatases"/>
    <property type="match status" value="1"/>
</dbReference>
<dbReference type="InterPro" id="IPR004843">
    <property type="entry name" value="Calcineurin-like_PHP"/>
</dbReference>
<dbReference type="PANTHER" id="PTHR42988">
    <property type="entry name" value="PHOSPHOHYDROLASE"/>
    <property type="match status" value="1"/>
</dbReference>
<evidence type="ECO:0000256" key="1">
    <source>
        <dbReference type="ARBA" id="ARBA00022723"/>
    </source>
</evidence>
<keyword evidence="2 6" id="KW-0378">Hydrolase</keyword>
<dbReference type="EC" id="3.1.-.-" evidence="6"/>
<evidence type="ECO:0000256" key="4">
    <source>
        <dbReference type="ARBA" id="ARBA00025742"/>
    </source>
</evidence>
<dbReference type="GO" id="GO:0016787">
    <property type="term" value="F:hydrolase activity"/>
    <property type="evidence" value="ECO:0007669"/>
    <property type="project" value="UniProtKB-KW"/>
</dbReference>
<dbReference type="GO" id="GO:0046872">
    <property type="term" value="F:metal ion binding"/>
    <property type="evidence" value="ECO:0007669"/>
    <property type="project" value="UniProtKB-KW"/>
</dbReference>
<sequence>MTTVGILTDIHMRTEYRSEVADSLLTIYETLSHHNPDHVFVLGDLIQDSDDPDTDKEHVELVAELLAPFQVTYLLGNHDTVNLTRAEIGEIVGQETFYGQLTIDDTTFVYLDSQMGDHRVLGEVDESQREWVATTMDSEPVVLVHHPIAPFSLRNNPWFSDAPARAFLRNQQAVLDTVCPAARATVSGHIHQTTALRYRGVPHLSVNAVSKETEDRPVTGTWALLDFEDRLTADLFVEDTHQRTLQLK</sequence>
<reference evidence="6 7" key="1">
    <citation type="journal article" date="2014" name="Int. J. Syst. Evol. Microbiol.">
        <title>Complete genome sequence of Corynebacterium casei LMG S-19264T (=DSM 44701T), isolated from a smear-ripened cheese.</title>
        <authorList>
            <consortium name="US DOE Joint Genome Institute (JGI-PGF)"/>
            <person name="Walter F."/>
            <person name="Albersmeier A."/>
            <person name="Kalinowski J."/>
            <person name="Ruckert C."/>
        </authorList>
    </citation>
    <scope>NUCLEOTIDE SEQUENCE [LARGE SCALE GENOMIC DNA]</scope>
    <source>
        <strain evidence="6 7">CGMCC 4.7215</strain>
    </source>
</reference>
<dbReference type="PANTHER" id="PTHR42988:SF2">
    <property type="entry name" value="CYCLIC NUCLEOTIDE PHOSPHODIESTERASE CBUA0032-RELATED"/>
    <property type="match status" value="1"/>
</dbReference>
<keyword evidence="1" id="KW-0479">Metal-binding</keyword>
<dbReference type="EMBL" id="JBHSZQ010000002">
    <property type="protein sequence ID" value="MFC7124944.1"/>
    <property type="molecule type" value="Genomic_DNA"/>
</dbReference>
<gene>
    <name evidence="6" type="ORF">ACFQJ7_02675</name>
</gene>
<dbReference type="AlphaFoldDB" id="A0ABD5X337"/>
<evidence type="ECO:0000256" key="3">
    <source>
        <dbReference type="ARBA" id="ARBA00023004"/>
    </source>
</evidence>
<proteinExistence type="inferred from homology"/>
<evidence type="ECO:0000313" key="7">
    <source>
        <dbReference type="Proteomes" id="UP001596414"/>
    </source>
</evidence>
<dbReference type="RefSeq" id="WP_267638284.1">
    <property type="nucleotide sequence ID" value="NZ_JAODIY010000013.1"/>
</dbReference>
<dbReference type="InterPro" id="IPR029052">
    <property type="entry name" value="Metallo-depent_PP-like"/>
</dbReference>
<name>A0ABD5X337_9EURY</name>
<evidence type="ECO:0000256" key="2">
    <source>
        <dbReference type="ARBA" id="ARBA00022801"/>
    </source>
</evidence>
<keyword evidence="3" id="KW-0408">Iron</keyword>
<comment type="caution">
    <text evidence="6">The sequence shown here is derived from an EMBL/GenBank/DDBJ whole genome shotgun (WGS) entry which is preliminary data.</text>
</comment>
<dbReference type="Gene3D" id="3.60.21.10">
    <property type="match status" value="1"/>
</dbReference>
<organism evidence="6 7">
    <name type="scientific">Halovenus rubra</name>
    <dbReference type="NCBI Taxonomy" id="869890"/>
    <lineage>
        <taxon>Archaea</taxon>
        <taxon>Methanobacteriati</taxon>
        <taxon>Methanobacteriota</taxon>
        <taxon>Stenosarchaea group</taxon>
        <taxon>Halobacteria</taxon>
        <taxon>Halobacteriales</taxon>
        <taxon>Haloarculaceae</taxon>
        <taxon>Halovenus</taxon>
    </lineage>
</organism>
<evidence type="ECO:0000259" key="5">
    <source>
        <dbReference type="Pfam" id="PF00149"/>
    </source>
</evidence>
<protein>
    <submittedName>
        <fullName evidence="6">Metallophosphoesterase family protein</fullName>
        <ecNumber evidence="6">3.1.-.-</ecNumber>
    </submittedName>
</protein>
<feature type="domain" description="Calcineurin-like phosphoesterase" evidence="5">
    <location>
        <begin position="3"/>
        <end position="192"/>
    </location>
</feature>
<dbReference type="Proteomes" id="UP001596414">
    <property type="component" value="Unassembled WGS sequence"/>
</dbReference>
<accession>A0ABD5X337</accession>
<evidence type="ECO:0000313" key="6">
    <source>
        <dbReference type="EMBL" id="MFC7124944.1"/>
    </source>
</evidence>